<dbReference type="Pfam" id="PF00126">
    <property type="entry name" value="HTH_1"/>
    <property type="match status" value="1"/>
</dbReference>
<evidence type="ECO:0000313" key="6">
    <source>
        <dbReference type="EMBL" id="MBH9577092.1"/>
    </source>
</evidence>
<comment type="similarity">
    <text evidence="1">Belongs to the LysR transcriptional regulatory family.</text>
</comment>
<evidence type="ECO:0000259" key="5">
    <source>
        <dbReference type="PROSITE" id="PS50931"/>
    </source>
</evidence>
<dbReference type="CDD" id="cd08472">
    <property type="entry name" value="PBP2_CrgA_like_3"/>
    <property type="match status" value="1"/>
</dbReference>
<dbReference type="Proteomes" id="UP000613266">
    <property type="component" value="Unassembled WGS sequence"/>
</dbReference>
<dbReference type="InterPro" id="IPR005119">
    <property type="entry name" value="LysR_subst-bd"/>
</dbReference>
<comment type="caution">
    <text evidence="6">The sequence shown here is derived from an EMBL/GenBank/DDBJ whole genome shotgun (WGS) entry which is preliminary data.</text>
</comment>
<gene>
    <name evidence="6" type="ORF">I7X39_09250</name>
</gene>
<protein>
    <submittedName>
        <fullName evidence="6">LysR family transcriptional regulator</fullName>
    </submittedName>
</protein>
<accession>A0A931J588</accession>
<dbReference type="GO" id="GO:0006351">
    <property type="term" value="P:DNA-templated transcription"/>
    <property type="evidence" value="ECO:0007669"/>
    <property type="project" value="TreeGrafter"/>
</dbReference>
<dbReference type="SUPFAM" id="SSF46785">
    <property type="entry name" value="Winged helix' DNA-binding domain"/>
    <property type="match status" value="1"/>
</dbReference>
<name>A0A931J588_9BURK</name>
<dbReference type="PANTHER" id="PTHR30537">
    <property type="entry name" value="HTH-TYPE TRANSCRIPTIONAL REGULATOR"/>
    <property type="match status" value="1"/>
</dbReference>
<dbReference type="InterPro" id="IPR036388">
    <property type="entry name" value="WH-like_DNA-bd_sf"/>
</dbReference>
<evidence type="ECO:0000256" key="2">
    <source>
        <dbReference type="ARBA" id="ARBA00023015"/>
    </source>
</evidence>
<reference evidence="6" key="1">
    <citation type="submission" date="2020-12" db="EMBL/GenBank/DDBJ databases">
        <title>The genome sequence of Inhella sp. 1Y17.</title>
        <authorList>
            <person name="Liu Y."/>
        </authorList>
    </citation>
    <scope>NUCLEOTIDE SEQUENCE</scope>
    <source>
        <strain evidence="6">1Y17</strain>
    </source>
</reference>
<dbReference type="SUPFAM" id="SSF53850">
    <property type="entry name" value="Periplasmic binding protein-like II"/>
    <property type="match status" value="1"/>
</dbReference>
<sequence>MDRVLAMQAFIRVVDTGSFTAAAEALGMPKATLTRGVQELEAHLRTQLLNRTTRRVGVTPDGALYYERASRLLAELDELEGSLNRQGRTPHGKLRVDLPGSIGRSMIIPALPDFYARYPDIQLELGVSDRPVDLLAERVDCVLRGGEISDPTLVARRIGAFELLVCATPRYLERHGTPTHPAQLNEARFPVVQYFSARTGQVIPDTLRRGEEVVEVRGQARLAVNDGDAYMAAALADLGVMVGASVMVEPLLASGQLVRLFPDWELERIPLYIAFPPNRHLSTRLRVFVDWVVELMGQVERMQR</sequence>
<organism evidence="6 7">
    <name type="scientific">Inhella proteolytica</name>
    <dbReference type="NCBI Taxonomy" id="2795029"/>
    <lineage>
        <taxon>Bacteria</taxon>
        <taxon>Pseudomonadati</taxon>
        <taxon>Pseudomonadota</taxon>
        <taxon>Betaproteobacteria</taxon>
        <taxon>Burkholderiales</taxon>
        <taxon>Sphaerotilaceae</taxon>
        <taxon>Inhella</taxon>
    </lineage>
</organism>
<dbReference type="InterPro" id="IPR000847">
    <property type="entry name" value="LysR_HTH_N"/>
</dbReference>
<evidence type="ECO:0000313" key="7">
    <source>
        <dbReference type="Proteomes" id="UP000613266"/>
    </source>
</evidence>
<evidence type="ECO:0000256" key="1">
    <source>
        <dbReference type="ARBA" id="ARBA00009437"/>
    </source>
</evidence>
<keyword evidence="3" id="KW-0238">DNA-binding</keyword>
<evidence type="ECO:0000256" key="4">
    <source>
        <dbReference type="ARBA" id="ARBA00023163"/>
    </source>
</evidence>
<dbReference type="EMBL" id="JAEDAK010000005">
    <property type="protein sequence ID" value="MBH9577092.1"/>
    <property type="molecule type" value="Genomic_DNA"/>
</dbReference>
<dbReference type="PROSITE" id="PS50931">
    <property type="entry name" value="HTH_LYSR"/>
    <property type="match status" value="1"/>
</dbReference>
<keyword evidence="2" id="KW-0805">Transcription regulation</keyword>
<dbReference type="InterPro" id="IPR036390">
    <property type="entry name" value="WH_DNA-bd_sf"/>
</dbReference>
<proteinExistence type="inferred from homology"/>
<evidence type="ECO:0000256" key="3">
    <source>
        <dbReference type="ARBA" id="ARBA00023125"/>
    </source>
</evidence>
<dbReference type="GO" id="GO:0043565">
    <property type="term" value="F:sequence-specific DNA binding"/>
    <property type="evidence" value="ECO:0007669"/>
    <property type="project" value="TreeGrafter"/>
</dbReference>
<dbReference type="Gene3D" id="1.10.10.10">
    <property type="entry name" value="Winged helix-like DNA-binding domain superfamily/Winged helix DNA-binding domain"/>
    <property type="match status" value="1"/>
</dbReference>
<dbReference type="Gene3D" id="3.40.190.290">
    <property type="match status" value="1"/>
</dbReference>
<dbReference type="PANTHER" id="PTHR30537:SF17">
    <property type="entry name" value="LYSR-FAMILY REGULATORY PROTEIN"/>
    <property type="match status" value="1"/>
</dbReference>
<dbReference type="InterPro" id="IPR058163">
    <property type="entry name" value="LysR-type_TF_proteobact-type"/>
</dbReference>
<keyword evidence="4" id="KW-0804">Transcription</keyword>
<feature type="domain" description="HTH lysR-type" evidence="5">
    <location>
        <begin position="7"/>
        <end position="59"/>
    </location>
</feature>
<keyword evidence="7" id="KW-1185">Reference proteome</keyword>
<dbReference type="FunFam" id="1.10.10.10:FF:000001">
    <property type="entry name" value="LysR family transcriptional regulator"/>
    <property type="match status" value="1"/>
</dbReference>
<dbReference type="GO" id="GO:0003700">
    <property type="term" value="F:DNA-binding transcription factor activity"/>
    <property type="evidence" value="ECO:0007669"/>
    <property type="project" value="InterPro"/>
</dbReference>
<dbReference type="Pfam" id="PF03466">
    <property type="entry name" value="LysR_substrate"/>
    <property type="match status" value="1"/>
</dbReference>
<dbReference type="AlphaFoldDB" id="A0A931J588"/>
<dbReference type="RefSeq" id="WP_198110866.1">
    <property type="nucleotide sequence ID" value="NZ_JAEDAK010000005.1"/>
</dbReference>